<dbReference type="PROSITE" id="PS00018">
    <property type="entry name" value="EF_HAND_1"/>
    <property type="match status" value="1"/>
</dbReference>
<dbReference type="InterPro" id="IPR006685">
    <property type="entry name" value="MscS_channel_2nd"/>
</dbReference>
<keyword evidence="5 7" id="KW-0472">Membrane</keyword>
<feature type="transmembrane region" description="Helical" evidence="7">
    <location>
        <begin position="147"/>
        <end position="168"/>
    </location>
</feature>
<dbReference type="PROSITE" id="PS50222">
    <property type="entry name" value="EF_HAND_2"/>
    <property type="match status" value="1"/>
</dbReference>
<dbReference type="Gene3D" id="2.30.30.60">
    <property type="match status" value="1"/>
</dbReference>
<feature type="transmembrane region" description="Helical" evidence="7">
    <location>
        <begin position="174"/>
        <end position="198"/>
    </location>
</feature>
<evidence type="ECO:0000256" key="5">
    <source>
        <dbReference type="ARBA" id="ARBA00023136"/>
    </source>
</evidence>
<organism evidence="9">
    <name type="scientific">Ganoderma boninense</name>
    <dbReference type="NCBI Taxonomy" id="34458"/>
    <lineage>
        <taxon>Eukaryota</taxon>
        <taxon>Fungi</taxon>
        <taxon>Dikarya</taxon>
        <taxon>Basidiomycota</taxon>
        <taxon>Agaricomycotina</taxon>
        <taxon>Agaricomycetes</taxon>
        <taxon>Polyporales</taxon>
        <taxon>Polyporaceae</taxon>
        <taxon>Ganoderma</taxon>
    </lineage>
</organism>
<dbReference type="SUPFAM" id="SSF50182">
    <property type="entry name" value="Sm-like ribonucleoproteins"/>
    <property type="match status" value="1"/>
</dbReference>
<dbReference type="GO" id="GO:0005509">
    <property type="term" value="F:calcium ion binding"/>
    <property type="evidence" value="ECO:0007669"/>
    <property type="project" value="InterPro"/>
</dbReference>
<gene>
    <name evidence="9" type="primary">G4MKH9</name>
</gene>
<dbReference type="GO" id="GO:0016020">
    <property type="term" value="C:membrane"/>
    <property type="evidence" value="ECO:0007669"/>
    <property type="project" value="UniProtKB-SubCell"/>
</dbReference>
<dbReference type="SUPFAM" id="SSF47473">
    <property type="entry name" value="EF-hand"/>
    <property type="match status" value="1"/>
</dbReference>
<dbReference type="GO" id="GO:0006874">
    <property type="term" value="P:intracellular calcium ion homeostasis"/>
    <property type="evidence" value="ECO:0007669"/>
    <property type="project" value="TreeGrafter"/>
</dbReference>
<dbReference type="Gene3D" id="1.10.238.10">
    <property type="entry name" value="EF-hand"/>
    <property type="match status" value="1"/>
</dbReference>
<dbReference type="InterPro" id="IPR002048">
    <property type="entry name" value="EF_hand_dom"/>
</dbReference>
<dbReference type="InterPro" id="IPR023408">
    <property type="entry name" value="MscS_beta-dom_sf"/>
</dbReference>
<comment type="subcellular location">
    <subcellularLocation>
        <location evidence="1">Membrane</location>
    </subcellularLocation>
</comment>
<evidence type="ECO:0000256" key="4">
    <source>
        <dbReference type="ARBA" id="ARBA00022989"/>
    </source>
</evidence>
<protein>
    <submittedName>
        <fullName evidence="9">C6 zinc finger protein</fullName>
    </submittedName>
</protein>
<sequence length="485" mass="53595">MMNPQRIFKKALKGVRHAATTTTTVLGNVASEIAGTSVLQPNSPQAMVKTALESANKSRLLARRLFYSFTPPGSDRLHVQDIARFFANPDEADAAFAIFDKDSNGDVSRDEIEMACMEIHREQLSIEHSMRDLDSAVGRLDNILMSLYFIIVILIFAVALEAQVATLITSAGTLVLGLSWLIGSSLAEVLTSIIFLFVKHPYDVGDRVTVNKSTYTVKEIRLLSTIFVDSNACLVQAPNTVLNGVFINNIRRSPQMSESFEFDVAYTTSFEQIERLRELMLSFLKVERRDYQPVFDVYVMDMPGQEKLTLKADIKYKSNWQQGTLKAQRRNKWICALKTSMAKLKIFGPDGDPSAHPAPTKYTQVPYEEVLRQEEAAKRAQHPSNSSSMSELHIPKSDWTFADQNSAIVDDSQDVFGERDQVSDTVGGRERRQIAHALVILLAIHDESARDAGSSSGPTPAAPSRHAHGGDDAGTVGLRATNGGD</sequence>
<dbReference type="InterPro" id="IPR011992">
    <property type="entry name" value="EF-hand-dom_pair"/>
</dbReference>
<feature type="compositionally biased region" description="Low complexity" evidence="6">
    <location>
        <begin position="452"/>
        <end position="464"/>
    </location>
</feature>
<dbReference type="InterPro" id="IPR010920">
    <property type="entry name" value="LSM_dom_sf"/>
</dbReference>
<dbReference type="PANTHER" id="PTHR31323">
    <property type="entry name" value="MECHANOSENSITIVE ION CHANNEL PROTEIN MSY2"/>
    <property type="match status" value="1"/>
</dbReference>
<dbReference type="EMBL" id="LR726442">
    <property type="protein sequence ID" value="VWO97665.1"/>
    <property type="molecule type" value="Genomic_DNA"/>
</dbReference>
<keyword evidence="2 7" id="KW-0812">Transmembrane</keyword>
<evidence type="ECO:0000313" key="9">
    <source>
        <dbReference type="EMBL" id="VWO97665.1"/>
    </source>
</evidence>
<evidence type="ECO:0000256" key="2">
    <source>
        <dbReference type="ARBA" id="ARBA00022692"/>
    </source>
</evidence>
<keyword evidence="4 7" id="KW-1133">Transmembrane helix</keyword>
<keyword evidence="3" id="KW-0106">Calcium</keyword>
<dbReference type="Pfam" id="PF00924">
    <property type="entry name" value="MS_channel_2nd"/>
    <property type="match status" value="1"/>
</dbReference>
<accession>A0A5K1JZ72</accession>
<evidence type="ECO:0000256" key="1">
    <source>
        <dbReference type="ARBA" id="ARBA00004370"/>
    </source>
</evidence>
<dbReference type="GO" id="GO:0005262">
    <property type="term" value="F:calcium channel activity"/>
    <property type="evidence" value="ECO:0007669"/>
    <property type="project" value="TreeGrafter"/>
</dbReference>
<feature type="domain" description="EF-hand" evidence="8">
    <location>
        <begin position="87"/>
        <end position="122"/>
    </location>
</feature>
<evidence type="ECO:0000256" key="6">
    <source>
        <dbReference type="SAM" id="MobiDB-lite"/>
    </source>
</evidence>
<feature type="region of interest" description="Disordered" evidence="6">
    <location>
        <begin position="449"/>
        <end position="485"/>
    </location>
</feature>
<reference evidence="9" key="1">
    <citation type="submission" date="2019-10" db="EMBL/GenBank/DDBJ databases">
        <authorList>
            <person name="Nor Muhammad N."/>
        </authorList>
    </citation>
    <scope>NUCLEOTIDE SEQUENCE</scope>
</reference>
<dbReference type="AlphaFoldDB" id="A0A5K1JZ72"/>
<proteinExistence type="predicted"/>
<evidence type="ECO:0000256" key="3">
    <source>
        <dbReference type="ARBA" id="ARBA00022837"/>
    </source>
</evidence>
<dbReference type="InterPro" id="IPR018247">
    <property type="entry name" value="EF_Hand_1_Ca_BS"/>
</dbReference>
<name>A0A5K1JZ72_9APHY</name>
<evidence type="ECO:0000256" key="7">
    <source>
        <dbReference type="SAM" id="Phobius"/>
    </source>
</evidence>
<dbReference type="PANTHER" id="PTHR31323:SF15">
    <property type="entry name" value="MECHANOSENSITIVE ION CHANNEL PROTEIN MSY1"/>
    <property type="match status" value="1"/>
</dbReference>
<evidence type="ECO:0000259" key="8">
    <source>
        <dbReference type="PROSITE" id="PS50222"/>
    </source>
</evidence>